<protein>
    <submittedName>
        <fullName evidence="4">Uncharacterized protein</fullName>
    </submittedName>
</protein>
<dbReference type="EMBL" id="BGPR01036639">
    <property type="protein sequence ID" value="GBO11945.1"/>
    <property type="molecule type" value="Genomic_DNA"/>
</dbReference>
<comment type="caution">
    <text evidence="4">The sequence shown here is derived from an EMBL/GenBank/DDBJ whole genome shotgun (WGS) entry which is preliminary data.</text>
</comment>
<dbReference type="AlphaFoldDB" id="A0A4Y2UFU9"/>
<evidence type="ECO:0000313" key="3">
    <source>
        <dbReference type="EMBL" id="GBO11934.1"/>
    </source>
</evidence>
<dbReference type="EMBL" id="BGPR01036638">
    <property type="protein sequence ID" value="GBO11934.1"/>
    <property type="molecule type" value="Genomic_DNA"/>
</dbReference>
<name>A0A4Y2UFU9_ARAVE</name>
<dbReference type="EMBL" id="BGPR01035718">
    <property type="protein sequence ID" value="GBO10677.1"/>
    <property type="molecule type" value="Genomic_DNA"/>
</dbReference>
<sequence>MTLYTRFSIDKIKGVDICVPESQSMGYNAAYYVKLLDELGFEVKYRKVEEKTDVFTSDEEYQNFYTSISVLRDYVSEDRREEFENVCMEHLFKKNARDSSGLPLHRGKMIELIIKKK</sequence>
<dbReference type="EMBL" id="BGPR01029847">
    <property type="protein sequence ID" value="GBO01942.1"/>
    <property type="molecule type" value="Genomic_DNA"/>
</dbReference>
<evidence type="ECO:0000313" key="5">
    <source>
        <dbReference type="Proteomes" id="UP000499080"/>
    </source>
</evidence>
<gene>
    <name evidence="2" type="ORF">AVEN_18631_1</name>
    <name evidence="4" type="ORF">AVEN_216936_1</name>
    <name evidence="1" type="ORF">AVEN_246744_1</name>
    <name evidence="3" type="ORF">AVEN_24904_1</name>
</gene>
<evidence type="ECO:0000313" key="1">
    <source>
        <dbReference type="EMBL" id="GBO01942.1"/>
    </source>
</evidence>
<proteinExistence type="predicted"/>
<evidence type="ECO:0000313" key="2">
    <source>
        <dbReference type="EMBL" id="GBO10677.1"/>
    </source>
</evidence>
<evidence type="ECO:0000313" key="4">
    <source>
        <dbReference type="EMBL" id="GBO11945.1"/>
    </source>
</evidence>
<keyword evidence="5" id="KW-1185">Reference proteome</keyword>
<reference evidence="4 5" key="1">
    <citation type="journal article" date="2019" name="Sci. Rep.">
        <title>Orb-weaving spider Araneus ventricosus genome elucidates the spidroin gene catalogue.</title>
        <authorList>
            <person name="Kono N."/>
            <person name="Nakamura H."/>
            <person name="Ohtoshi R."/>
            <person name="Moran D.A.P."/>
            <person name="Shinohara A."/>
            <person name="Yoshida Y."/>
            <person name="Fujiwara M."/>
            <person name="Mori M."/>
            <person name="Tomita M."/>
            <person name="Arakawa K."/>
        </authorList>
    </citation>
    <scope>NUCLEOTIDE SEQUENCE [LARGE SCALE GENOMIC DNA]</scope>
</reference>
<accession>A0A4Y2UFU9</accession>
<dbReference type="Proteomes" id="UP000499080">
    <property type="component" value="Unassembled WGS sequence"/>
</dbReference>
<organism evidence="4 5">
    <name type="scientific">Araneus ventricosus</name>
    <name type="common">Orbweaver spider</name>
    <name type="synonym">Epeira ventricosa</name>
    <dbReference type="NCBI Taxonomy" id="182803"/>
    <lineage>
        <taxon>Eukaryota</taxon>
        <taxon>Metazoa</taxon>
        <taxon>Ecdysozoa</taxon>
        <taxon>Arthropoda</taxon>
        <taxon>Chelicerata</taxon>
        <taxon>Arachnida</taxon>
        <taxon>Araneae</taxon>
        <taxon>Araneomorphae</taxon>
        <taxon>Entelegynae</taxon>
        <taxon>Araneoidea</taxon>
        <taxon>Araneidae</taxon>
        <taxon>Araneus</taxon>
    </lineage>
</organism>